<dbReference type="AlphaFoldDB" id="A0A5R9F3H1"/>
<protein>
    <submittedName>
        <fullName evidence="2">Uncharacterized protein</fullName>
    </submittedName>
</protein>
<keyword evidence="3" id="KW-1185">Reference proteome</keyword>
<dbReference type="RefSeq" id="WP_138124370.1">
    <property type="nucleotide sequence ID" value="NZ_SWLG01000004.1"/>
</dbReference>
<sequence>MLETNTFKNELEKAKILFTKAKADSAYMKEFQQAIANVQTKMDTAEGAVKNRINAASSELQKEFKEIKADYESLIDEFEHYPE</sequence>
<accession>A0A5R9F3H1</accession>
<proteinExistence type="predicted"/>
<dbReference type="EMBL" id="SWLG01000004">
    <property type="protein sequence ID" value="TLS38157.1"/>
    <property type="molecule type" value="Genomic_DNA"/>
</dbReference>
<evidence type="ECO:0000313" key="3">
    <source>
        <dbReference type="Proteomes" id="UP000308230"/>
    </source>
</evidence>
<comment type="caution">
    <text evidence="2">The sequence shown here is derived from an EMBL/GenBank/DDBJ whole genome shotgun (WGS) entry which is preliminary data.</text>
</comment>
<dbReference type="Proteomes" id="UP000308230">
    <property type="component" value="Unassembled WGS sequence"/>
</dbReference>
<reference evidence="2 3" key="1">
    <citation type="submission" date="2019-04" db="EMBL/GenBank/DDBJ databases">
        <title>Bacillus caeni sp. nov., a bacterium isolated from mangrove sediment.</title>
        <authorList>
            <person name="Huang H."/>
            <person name="Mo K."/>
            <person name="Hu Y."/>
        </authorList>
    </citation>
    <scope>NUCLEOTIDE SEQUENCE [LARGE SCALE GENOMIC DNA]</scope>
    <source>
        <strain evidence="2 3">HB172195</strain>
    </source>
</reference>
<gene>
    <name evidence="2" type="ORF">FCL54_06345</name>
</gene>
<name>A0A5R9F3H1_9BACL</name>
<evidence type="ECO:0000256" key="1">
    <source>
        <dbReference type="SAM" id="Coils"/>
    </source>
</evidence>
<evidence type="ECO:0000313" key="2">
    <source>
        <dbReference type="EMBL" id="TLS38157.1"/>
    </source>
</evidence>
<keyword evidence="1" id="KW-0175">Coiled coil</keyword>
<organism evidence="2 3">
    <name type="scientific">Exobacillus caeni</name>
    <dbReference type="NCBI Taxonomy" id="2574798"/>
    <lineage>
        <taxon>Bacteria</taxon>
        <taxon>Bacillati</taxon>
        <taxon>Bacillota</taxon>
        <taxon>Bacilli</taxon>
        <taxon>Bacillales</taxon>
        <taxon>Guptibacillaceae</taxon>
        <taxon>Exobacillus</taxon>
    </lineage>
</organism>
<feature type="coiled-coil region" evidence="1">
    <location>
        <begin position="28"/>
        <end position="77"/>
    </location>
</feature>